<evidence type="ECO:0000259" key="1">
    <source>
        <dbReference type="Pfam" id="PF14344"/>
    </source>
</evidence>
<name>A0A562U9Q2_9SPHI</name>
<evidence type="ECO:0000313" key="3">
    <source>
        <dbReference type="Proteomes" id="UP000317010"/>
    </source>
</evidence>
<dbReference type="EMBL" id="VLLI01000003">
    <property type="protein sequence ID" value="TWJ02556.1"/>
    <property type="molecule type" value="Genomic_DNA"/>
</dbReference>
<sequence length="243" mass="26355">MAYKNMRNIWIWFCLGVAGVLFISSIQSCGKSGAASAAGLNIQYEILNLSPNLGYISLYIDYNQVNSLTTPYIYGVNSGYFYVPSVDIPYQFRPFIYNGNSGTTLFSRSDSLKTGLKYSLFITGTAVNGVPQQLFTVDTATEPAIGRAKIRFVNVSPSATGGLDMYANGTLAFGAQLYPTNSKFIEVPVGNYDIQIKAAGGTAILSEQSTVTVQDGRLYTIYAYGYTTRSDSAAFNSGFITNK</sequence>
<dbReference type="InterPro" id="IPR025510">
    <property type="entry name" value="DUF4397"/>
</dbReference>
<dbReference type="Proteomes" id="UP000317010">
    <property type="component" value="Unassembled WGS sequence"/>
</dbReference>
<dbReference type="PROSITE" id="PS51257">
    <property type="entry name" value="PROKAR_LIPOPROTEIN"/>
    <property type="match status" value="1"/>
</dbReference>
<dbReference type="RefSeq" id="WP_170227711.1">
    <property type="nucleotide sequence ID" value="NZ_VLLI01000003.1"/>
</dbReference>
<proteinExistence type="predicted"/>
<keyword evidence="3" id="KW-1185">Reference proteome</keyword>
<feature type="domain" description="DUF4397" evidence="1">
    <location>
        <begin position="46"/>
        <end position="159"/>
    </location>
</feature>
<comment type="caution">
    <text evidence="2">The sequence shown here is derived from an EMBL/GenBank/DDBJ whole genome shotgun (WGS) entry which is preliminary data.</text>
</comment>
<reference evidence="2 3" key="1">
    <citation type="submission" date="2019-07" db="EMBL/GenBank/DDBJ databases">
        <title>Genomic Encyclopedia of Archaeal and Bacterial Type Strains, Phase II (KMG-II): from individual species to whole genera.</title>
        <authorList>
            <person name="Goeker M."/>
        </authorList>
    </citation>
    <scope>NUCLEOTIDE SEQUENCE [LARGE SCALE GENOMIC DNA]</scope>
    <source>
        <strain evidence="2 3">ATCC BAA-1854</strain>
    </source>
</reference>
<dbReference type="AlphaFoldDB" id="A0A562U9Q2"/>
<evidence type="ECO:0000313" key="2">
    <source>
        <dbReference type="EMBL" id="TWJ02556.1"/>
    </source>
</evidence>
<accession>A0A562U9Q2</accession>
<gene>
    <name evidence="2" type="ORF">JN11_01529</name>
</gene>
<protein>
    <submittedName>
        <fullName evidence="2">Uncharacterized protein DUF4397</fullName>
    </submittedName>
</protein>
<organism evidence="2 3">
    <name type="scientific">Mucilaginibacter frigoritolerans</name>
    <dbReference type="NCBI Taxonomy" id="652788"/>
    <lineage>
        <taxon>Bacteria</taxon>
        <taxon>Pseudomonadati</taxon>
        <taxon>Bacteroidota</taxon>
        <taxon>Sphingobacteriia</taxon>
        <taxon>Sphingobacteriales</taxon>
        <taxon>Sphingobacteriaceae</taxon>
        <taxon>Mucilaginibacter</taxon>
    </lineage>
</organism>
<dbReference type="Pfam" id="PF14344">
    <property type="entry name" value="DUF4397"/>
    <property type="match status" value="2"/>
</dbReference>
<feature type="domain" description="DUF4397" evidence="1">
    <location>
        <begin position="161"/>
        <end position="227"/>
    </location>
</feature>